<proteinExistence type="predicted"/>
<gene>
    <name evidence="1" type="ORF">KI387_044562</name>
</gene>
<keyword evidence="2" id="KW-1185">Reference proteome</keyword>
<evidence type="ECO:0000313" key="2">
    <source>
        <dbReference type="Proteomes" id="UP000824469"/>
    </source>
</evidence>
<dbReference type="EMBL" id="JAHRHJ020000005">
    <property type="protein sequence ID" value="KAH9316824.1"/>
    <property type="molecule type" value="Genomic_DNA"/>
</dbReference>
<protein>
    <submittedName>
        <fullName evidence="1">Uncharacterized protein</fullName>
    </submittedName>
</protein>
<feature type="non-terminal residue" evidence="1">
    <location>
        <position position="1"/>
    </location>
</feature>
<reference evidence="1 2" key="1">
    <citation type="journal article" date="2021" name="Nat. Plants">
        <title>The Taxus genome provides insights into paclitaxel biosynthesis.</title>
        <authorList>
            <person name="Xiong X."/>
            <person name="Gou J."/>
            <person name="Liao Q."/>
            <person name="Li Y."/>
            <person name="Zhou Q."/>
            <person name="Bi G."/>
            <person name="Li C."/>
            <person name="Du R."/>
            <person name="Wang X."/>
            <person name="Sun T."/>
            <person name="Guo L."/>
            <person name="Liang H."/>
            <person name="Lu P."/>
            <person name="Wu Y."/>
            <person name="Zhang Z."/>
            <person name="Ro D.K."/>
            <person name="Shang Y."/>
            <person name="Huang S."/>
            <person name="Yan J."/>
        </authorList>
    </citation>
    <scope>NUCLEOTIDE SEQUENCE [LARGE SCALE GENOMIC DNA]</scope>
    <source>
        <strain evidence="1">Ta-2019</strain>
    </source>
</reference>
<dbReference type="Proteomes" id="UP000824469">
    <property type="component" value="Unassembled WGS sequence"/>
</dbReference>
<organism evidence="1 2">
    <name type="scientific">Taxus chinensis</name>
    <name type="common">Chinese yew</name>
    <name type="synonym">Taxus wallichiana var. chinensis</name>
    <dbReference type="NCBI Taxonomy" id="29808"/>
    <lineage>
        <taxon>Eukaryota</taxon>
        <taxon>Viridiplantae</taxon>
        <taxon>Streptophyta</taxon>
        <taxon>Embryophyta</taxon>
        <taxon>Tracheophyta</taxon>
        <taxon>Spermatophyta</taxon>
        <taxon>Pinopsida</taxon>
        <taxon>Pinidae</taxon>
        <taxon>Conifers II</taxon>
        <taxon>Cupressales</taxon>
        <taxon>Taxaceae</taxon>
        <taxon>Taxus</taxon>
    </lineage>
</organism>
<dbReference type="AlphaFoldDB" id="A0AA38G4U0"/>
<name>A0AA38G4U0_TAXCH</name>
<feature type="non-terminal residue" evidence="1">
    <location>
        <position position="59"/>
    </location>
</feature>
<sequence length="59" mass="6789">EQEQEQEEKNQQFVGDELGVHVGTFPKQNVDPICTAKSVIMEEEKPAQNPIFEEQMDEI</sequence>
<accession>A0AA38G4U0</accession>
<evidence type="ECO:0000313" key="1">
    <source>
        <dbReference type="EMBL" id="KAH9316824.1"/>
    </source>
</evidence>
<comment type="caution">
    <text evidence="1">The sequence shown here is derived from an EMBL/GenBank/DDBJ whole genome shotgun (WGS) entry which is preliminary data.</text>
</comment>